<accession>A0A6J6XG38</accession>
<dbReference type="AlphaFoldDB" id="A0A6J6XG38"/>
<keyword evidence="3 6" id="KW-0812">Transmembrane</keyword>
<dbReference type="PANTHER" id="PTHR32322">
    <property type="entry name" value="INNER MEMBRANE TRANSPORTER"/>
    <property type="match status" value="1"/>
</dbReference>
<gene>
    <name evidence="8" type="ORF">UFOPK2975_00928</name>
</gene>
<dbReference type="InterPro" id="IPR050638">
    <property type="entry name" value="AA-Vitamin_Transporters"/>
</dbReference>
<feature type="transmembrane region" description="Helical" evidence="6">
    <location>
        <begin position="20"/>
        <end position="41"/>
    </location>
</feature>
<proteinExistence type="predicted"/>
<evidence type="ECO:0000256" key="6">
    <source>
        <dbReference type="SAM" id="Phobius"/>
    </source>
</evidence>
<dbReference type="InterPro" id="IPR000620">
    <property type="entry name" value="EamA_dom"/>
</dbReference>
<comment type="subcellular location">
    <subcellularLocation>
        <location evidence="1">Cell membrane</location>
        <topology evidence="1">Multi-pass membrane protein</topology>
    </subcellularLocation>
</comment>
<feature type="transmembrane region" description="Helical" evidence="6">
    <location>
        <begin position="219"/>
        <end position="241"/>
    </location>
</feature>
<feature type="transmembrane region" description="Helical" evidence="6">
    <location>
        <begin position="276"/>
        <end position="293"/>
    </location>
</feature>
<feature type="transmembrane region" description="Helical" evidence="6">
    <location>
        <begin position="163"/>
        <end position="180"/>
    </location>
</feature>
<evidence type="ECO:0000259" key="7">
    <source>
        <dbReference type="Pfam" id="PF00892"/>
    </source>
</evidence>
<name>A0A6J6XG38_9ZZZZ</name>
<protein>
    <submittedName>
        <fullName evidence="8">Unannotated protein</fullName>
    </submittedName>
</protein>
<evidence type="ECO:0000256" key="5">
    <source>
        <dbReference type="ARBA" id="ARBA00023136"/>
    </source>
</evidence>
<evidence type="ECO:0000256" key="3">
    <source>
        <dbReference type="ARBA" id="ARBA00022692"/>
    </source>
</evidence>
<feature type="domain" description="EamA" evidence="7">
    <location>
        <begin position="22"/>
        <end position="148"/>
    </location>
</feature>
<dbReference type="Pfam" id="PF00892">
    <property type="entry name" value="EamA"/>
    <property type="match status" value="2"/>
</dbReference>
<dbReference type="EMBL" id="CAFAAG010000070">
    <property type="protein sequence ID" value="CAB4795389.1"/>
    <property type="molecule type" value="Genomic_DNA"/>
</dbReference>
<keyword evidence="2" id="KW-1003">Cell membrane</keyword>
<organism evidence="8">
    <name type="scientific">freshwater metagenome</name>
    <dbReference type="NCBI Taxonomy" id="449393"/>
    <lineage>
        <taxon>unclassified sequences</taxon>
        <taxon>metagenomes</taxon>
        <taxon>ecological metagenomes</taxon>
    </lineage>
</organism>
<feature type="transmembrane region" description="Helical" evidence="6">
    <location>
        <begin position="79"/>
        <end position="97"/>
    </location>
</feature>
<evidence type="ECO:0000313" key="8">
    <source>
        <dbReference type="EMBL" id="CAB4795389.1"/>
    </source>
</evidence>
<sequence>MNSPQTAAADTQSGFGFIDWMLSLGMALTWGSSFLLIDIAIRHFHTSVIPFGRTGFGVAALLLLPSARHRVAREHWPRLVVLGFVWMALPFLLYPLAEHTVSSSITGMMNGALPVVVAIVTAIWIRTMPSGRRMFAVLIGFCGILLIALPSINDGSAADVKGILYLVAALLSYAVAINIARPLQAIYTPGTLMLHVEIVAFAMSAPYGIWGLSQSTFSLASFSALAVLGILGTGFAFVLFATLSKRTGAVRSMIPTYFTPIVGTILGTTFNNEPLLILSVVGMFVVIVGAYLMSKPEKNLLTSATKAQ</sequence>
<feature type="transmembrane region" description="Helical" evidence="6">
    <location>
        <begin position="103"/>
        <end position="125"/>
    </location>
</feature>
<evidence type="ECO:0000256" key="1">
    <source>
        <dbReference type="ARBA" id="ARBA00004651"/>
    </source>
</evidence>
<dbReference type="GO" id="GO:0005886">
    <property type="term" value="C:plasma membrane"/>
    <property type="evidence" value="ECO:0007669"/>
    <property type="project" value="UniProtKB-SubCell"/>
</dbReference>
<reference evidence="8" key="1">
    <citation type="submission" date="2020-05" db="EMBL/GenBank/DDBJ databases">
        <authorList>
            <person name="Chiriac C."/>
            <person name="Salcher M."/>
            <person name="Ghai R."/>
            <person name="Kavagutti S V."/>
        </authorList>
    </citation>
    <scope>NUCLEOTIDE SEQUENCE</scope>
</reference>
<keyword evidence="5 6" id="KW-0472">Membrane</keyword>
<dbReference type="InterPro" id="IPR037185">
    <property type="entry name" value="EmrE-like"/>
</dbReference>
<feature type="transmembrane region" description="Helical" evidence="6">
    <location>
        <begin position="192"/>
        <end position="213"/>
    </location>
</feature>
<feature type="transmembrane region" description="Helical" evidence="6">
    <location>
        <begin position="253"/>
        <end position="270"/>
    </location>
</feature>
<dbReference type="SUPFAM" id="SSF103481">
    <property type="entry name" value="Multidrug resistance efflux transporter EmrE"/>
    <property type="match status" value="2"/>
</dbReference>
<evidence type="ECO:0000256" key="4">
    <source>
        <dbReference type="ARBA" id="ARBA00022989"/>
    </source>
</evidence>
<dbReference type="PANTHER" id="PTHR32322:SF18">
    <property type="entry name" value="S-ADENOSYLMETHIONINE_S-ADENOSYLHOMOCYSTEINE TRANSPORTER"/>
    <property type="match status" value="1"/>
</dbReference>
<feature type="transmembrane region" description="Helical" evidence="6">
    <location>
        <begin position="134"/>
        <end position="151"/>
    </location>
</feature>
<feature type="domain" description="EamA" evidence="7">
    <location>
        <begin position="161"/>
        <end position="294"/>
    </location>
</feature>
<evidence type="ECO:0000256" key="2">
    <source>
        <dbReference type="ARBA" id="ARBA00022475"/>
    </source>
</evidence>
<keyword evidence="4 6" id="KW-1133">Transmembrane helix</keyword>